<dbReference type="AlphaFoldDB" id="A0ABC8QPV0"/>
<feature type="transmembrane region" description="Helical" evidence="2">
    <location>
        <begin position="20"/>
        <end position="39"/>
    </location>
</feature>
<evidence type="ECO:0000313" key="3">
    <source>
        <dbReference type="EMBL" id="CAK9134545.1"/>
    </source>
</evidence>
<reference evidence="3 4" key="1">
    <citation type="submission" date="2024-02" db="EMBL/GenBank/DDBJ databases">
        <authorList>
            <person name="Vignale AGUSTIN F."/>
            <person name="Sosa J E."/>
            <person name="Modenutti C."/>
        </authorList>
    </citation>
    <scope>NUCLEOTIDE SEQUENCE [LARGE SCALE GENOMIC DNA]</scope>
</reference>
<feature type="region of interest" description="Disordered" evidence="1">
    <location>
        <begin position="45"/>
        <end position="80"/>
    </location>
</feature>
<sequence>MEPGCPNLIPVHGIEIARSVPLFIGSAATSATAIAPVAFNSKKRSARVFPTSRASRRLTPIAPKPNDTPDVENQPDSVVL</sequence>
<dbReference type="Proteomes" id="UP001642360">
    <property type="component" value="Unassembled WGS sequence"/>
</dbReference>
<keyword evidence="4" id="KW-1185">Reference proteome</keyword>
<evidence type="ECO:0000256" key="2">
    <source>
        <dbReference type="SAM" id="Phobius"/>
    </source>
</evidence>
<proteinExistence type="predicted"/>
<evidence type="ECO:0000313" key="4">
    <source>
        <dbReference type="Proteomes" id="UP001642360"/>
    </source>
</evidence>
<accession>A0ABC8QPV0</accession>
<keyword evidence="2" id="KW-0472">Membrane</keyword>
<organism evidence="3 4">
    <name type="scientific">Ilex paraguariensis</name>
    <name type="common">yerba mate</name>
    <dbReference type="NCBI Taxonomy" id="185542"/>
    <lineage>
        <taxon>Eukaryota</taxon>
        <taxon>Viridiplantae</taxon>
        <taxon>Streptophyta</taxon>
        <taxon>Embryophyta</taxon>
        <taxon>Tracheophyta</taxon>
        <taxon>Spermatophyta</taxon>
        <taxon>Magnoliopsida</taxon>
        <taxon>eudicotyledons</taxon>
        <taxon>Gunneridae</taxon>
        <taxon>Pentapetalae</taxon>
        <taxon>asterids</taxon>
        <taxon>campanulids</taxon>
        <taxon>Aquifoliales</taxon>
        <taxon>Aquifoliaceae</taxon>
        <taxon>Ilex</taxon>
    </lineage>
</organism>
<protein>
    <submittedName>
        <fullName evidence="3">Uncharacterized protein</fullName>
    </submittedName>
</protein>
<keyword evidence="2" id="KW-1133">Transmembrane helix</keyword>
<comment type="caution">
    <text evidence="3">The sequence shown here is derived from an EMBL/GenBank/DDBJ whole genome shotgun (WGS) entry which is preliminary data.</text>
</comment>
<keyword evidence="2" id="KW-0812">Transmembrane</keyword>
<name>A0ABC8QPV0_9AQUA</name>
<gene>
    <name evidence="3" type="ORF">ILEXP_LOCUS1478</name>
</gene>
<dbReference type="EMBL" id="CAUOFW020000473">
    <property type="protein sequence ID" value="CAK9134545.1"/>
    <property type="molecule type" value="Genomic_DNA"/>
</dbReference>
<evidence type="ECO:0000256" key="1">
    <source>
        <dbReference type="SAM" id="MobiDB-lite"/>
    </source>
</evidence>
<feature type="non-terminal residue" evidence="3">
    <location>
        <position position="80"/>
    </location>
</feature>